<dbReference type="Gene3D" id="3.30.390.10">
    <property type="entry name" value="Enolase-like, N-terminal domain"/>
    <property type="match status" value="1"/>
</dbReference>
<dbReference type="SUPFAM" id="SSF51604">
    <property type="entry name" value="Enolase C-terminal domain-like"/>
    <property type="match status" value="1"/>
</dbReference>
<evidence type="ECO:0000313" key="5">
    <source>
        <dbReference type="EMBL" id="GIJ72432.1"/>
    </source>
</evidence>
<dbReference type="InterPro" id="IPR036849">
    <property type="entry name" value="Enolase-like_C_sf"/>
</dbReference>
<dbReference type="InterPro" id="IPR029065">
    <property type="entry name" value="Enolase_C-like"/>
</dbReference>
<dbReference type="AlphaFoldDB" id="A0A8J4EHQ2"/>
<dbReference type="InterPro" id="IPR013342">
    <property type="entry name" value="Mandelate_racemase_C"/>
</dbReference>
<reference evidence="5" key="1">
    <citation type="submission" date="2021-01" db="EMBL/GenBank/DDBJ databases">
        <title>Whole genome shotgun sequence of Virgisporangium ochraceum NBRC 16418.</title>
        <authorList>
            <person name="Komaki H."/>
            <person name="Tamura T."/>
        </authorList>
    </citation>
    <scope>NUCLEOTIDE SEQUENCE</scope>
    <source>
        <strain evidence="5">NBRC 16418</strain>
    </source>
</reference>
<dbReference type="PANTHER" id="PTHR13794">
    <property type="entry name" value="ENOLASE SUPERFAMILY, MANDELATE RACEMASE"/>
    <property type="match status" value="1"/>
</dbReference>
<dbReference type="SFLD" id="SFLDS00001">
    <property type="entry name" value="Enolase"/>
    <property type="match status" value="1"/>
</dbReference>
<dbReference type="GO" id="GO:0016836">
    <property type="term" value="F:hydro-lyase activity"/>
    <property type="evidence" value="ECO:0007669"/>
    <property type="project" value="TreeGrafter"/>
</dbReference>
<feature type="domain" description="Mandelate racemase/muconate lactonizing enzyme C-terminal" evidence="4">
    <location>
        <begin position="137"/>
        <end position="239"/>
    </location>
</feature>
<organism evidence="5 6">
    <name type="scientific">Virgisporangium ochraceum</name>
    <dbReference type="NCBI Taxonomy" id="65505"/>
    <lineage>
        <taxon>Bacteria</taxon>
        <taxon>Bacillati</taxon>
        <taxon>Actinomycetota</taxon>
        <taxon>Actinomycetes</taxon>
        <taxon>Micromonosporales</taxon>
        <taxon>Micromonosporaceae</taxon>
        <taxon>Virgisporangium</taxon>
    </lineage>
</organism>
<dbReference type="GO" id="GO:0016052">
    <property type="term" value="P:carbohydrate catabolic process"/>
    <property type="evidence" value="ECO:0007669"/>
    <property type="project" value="TreeGrafter"/>
</dbReference>
<gene>
    <name evidence="5" type="ORF">Voc01_073490</name>
</gene>
<dbReference type="CDD" id="cd03316">
    <property type="entry name" value="MR_like"/>
    <property type="match status" value="1"/>
</dbReference>
<evidence type="ECO:0000256" key="1">
    <source>
        <dbReference type="ARBA" id="ARBA00001946"/>
    </source>
</evidence>
<keyword evidence="6" id="KW-1185">Reference proteome</keyword>
<comment type="caution">
    <text evidence="5">The sequence shown here is derived from an EMBL/GenBank/DDBJ whole genome shotgun (WGS) entry which is preliminary data.</text>
</comment>
<dbReference type="SUPFAM" id="SSF54826">
    <property type="entry name" value="Enolase N-terminal domain-like"/>
    <property type="match status" value="1"/>
</dbReference>
<dbReference type="PANTHER" id="PTHR13794:SF58">
    <property type="entry name" value="MITOCHONDRIAL ENOLASE SUPERFAMILY MEMBER 1"/>
    <property type="match status" value="1"/>
</dbReference>
<comment type="cofactor">
    <cofactor evidence="1">
        <name>Mg(2+)</name>
        <dbReference type="ChEBI" id="CHEBI:18420"/>
    </cofactor>
</comment>
<dbReference type="InterPro" id="IPR029017">
    <property type="entry name" value="Enolase-like_N"/>
</dbReference>
<accession>A0A8J4EHQ2</accession>
<evidence type="ECO:0000259" key="4">
    <source>
        <dbReference type="SMART" id="SM00922"/>
    </source>
</evidence>
<dbReference type="SMART" id="SM00922">
    <property type="entry name" value="MR_MLE"/>
    <property type="match status" value="1"/>
</dbReference>
<evidence type="ECO:0000256" key="3">
    <source>
        <dbReference type="ARBA" id="ARBA00022842"/>
    </source>
</evidence>
<dbReference type="Proteomes" id="UP000635606">
    <property type="component" value="Unassembled WGS sequence"/>
</dbReference>
<dbReference type="InterPro" id="IPR046945">
    <property type="entry name" value="RHMD-like"/>
</dbReference>
<dbReference type="Gene3D" id="3.20.20.120">
    <property type="entry name" value="Enolase-like C-terminal domain"/>
    <property type="match status" value="1"/>
</dbReference>
<sequence>MRITGYRTLTTVQDWGRPVGDANGVYADGVVPVPVVVVETDEGITGIGLGPHVEADTVFAALDGQDPRAVVSLYDRMLRQTFKAGHAGVVFGTIGAFDTALWDIKAQAAGEPLWRLLGGNDRVVEAYASGLDIDLTDEELVATYEVYGARGLRAAKLKGGLDIERDLHRLTLVRDVLTDAAHGARPGLMLDANEAWSRKQAVRHVREIERVLDLTWIEEPVRRWDADGLAVVSRGVRASVASGENLTGLEQFRPLIAAGGLDVVQTAAVWGITHFLRVAALAHAHDLPVSPIGNTPVALLHAATSVPNHIASELQNLRPPTGLVLDVHVEDGTFVLGDSPGLGVRIDAAAMDAAAVGAHRPVPGTDGPHVRPEQAGRRLLAVSNGGGAPVPRNAVDVGPALAAVETPPAVRG</sequence>
<dbReference type="EMBL" id="BOPH01000101">
    <property type="protein sequence ID" value="GIJ72432.1"/>
    <property type="molecule type" value="Genomic_DNA"/>
</dbReference>
<dbReference type="RefSeq" id="WP_203932284.1">
    <property type="nucleotide sequence ID" value="NZ_BOPH01000101.1"/>
</dbReference>
<keyword evidence="2" id="KW-0479">Metal-binding</keyword>
<dbReference type="InterPro" id="IPR013341">
    <property type="entry name" value="Mandelate_racemase_N_dom"/>
</dbReference>
<protein>
    <submittedName>
        <fullName evidence="5">Racemase</fullName>
    </submittedName>
</protein>
<proteinExistence type="predicted"/>
<keyword evidence="3" id="KW-0460">Magnesium</keyword>
<dbReference type="Pfam" id="PF13378">
    <property type="entry name" value="MR_MLE_C"/>
    <property type="match status" value="1"/>
</dbReference>
<name>A0A8J4EHQ2_9ACTN</name>
<dbReference type="Pfam" id="PF02746">
    <property type="entry name" value="MR_MLE_N"/>
    <property type="match status" value="1"/>
</dbReference>
<evidence type="ECO:0000256" key="2">
    <source>
        <dbReference type="ARBA" id="ARBA00022723"/>
    </source>
</evidence>
<dbReference type="GO" id="GO:0000287">
    <property type="term" value="F:magnesium ion binding"/>
    <property type="evidence" value="ECO:0007669"/>
    <property type="project" value="TreeGrafter"/>
</dbReference>
<evidence type="ECO:0000313" key="6">
    <source>
        <dbReference type="Proteomes" id="UP000635606"/>
    </source>
</evidence>